<evidence type="ECO:0000256" key="2">
    <source>
        <dbReference type="ARBA" id="ARBA00022448"/>
    </source>
</evidence>
<name>A0A1M5CLS2_LOKAT</name>
<comment type="subunit">
    <text evidence="7">The complex comprises the extracytoplasmic solute receptor protein and the two transmembrane proteins.</text>
</comment>
<evidence type="ECO:0000256" key="3">
    <source>
        <dbReference type="ARBA" id="ARBA00022475"/>
    </source>
</evidence>
<evidence type="ECO:0000256" key="7">
    <source>
        <dbReference type="RuleBase" id="RU369079"/>
    </source>
</evidence>
<comment type="function">
    <text evidence="7">Part of the tripartite ATP-independent periplasmic (TRAP) transport system.</text>
</comment>
<protein>
    <recommendedName>
        <fullName evidence="7">TRAP transporter small permease protein</fullName>
    </recommendedName>
</protein>
<dbReference type="Pfam" id="PF04290">
    <property type="entry name" value="DctQ"/>
    <property type="match status" value="1"/>
</dbReference>
<keyword evidence="7" id="KW-0997">Cell inner membrane</keyword>
<evidence type="ECO:0000256" key="5">
    <source>
        <dbReference type="ARBA" id="ARBA00022989"/>
    </source>
</evidence>
<keyword evidence="3" id="KW-1003">Cell membrane</keyword>
<keyword evidence="6 7" id="KW-0472">Membrane</keyword>
<gene>
    <name evidence="9" type="ORF">SAMN05444339_1088</name>
</gene>
<sequence length="206" mass="21709">MNDGLPHDGAGPFHDTVRAMAEDIEIRADTGTLPAFATAPIGFALGSVANLFSAIGTIWIGLMMVMIVLDVIGRNFFNAPITGVAEIAGRSVVAIVFLQIAAAVMQGRLTRADFLIRRIGSASPGAARLLDSLFLLVGALVFALILWASWPNTIKAFETSEFFGVQGVFTIPTLPFRAITVLGCAVALLACLYRAAMTWRAPGGAA</sequence>
<evidence type="ECO:0000259" key="8">
    <source>
        <dbReference type="Pfam" id="PF04290"/>
    </source>
</evidence>
<dbReference type="EMBL" id="FQUE01000008">
    <property type="protein sequence ID" value="SHF55678.1"/>
    <property type="molecule type" value="Genomic_DNA"/>
</dbReference>
<proteinExistence type="inferred from homology"/>
<evidence type="ECO:0000256" key="6">
    <source>
        <dbReference type="ARBA" id="ARBA00023136"/>
    </source>
</evidence>
<evidence type="ECO:0000313" key="9">
    <source>
        <dbReference type="EMBL" id="SHF55678.1"/>
    </source>
</evidence>
<comment type="similarity">
    <text evidence="7">Belongs to the TRAP transporter small permease family.</text>
</comment>
<evidence type="ECO:0000256" key="4">
    <source>
        <dbReference type="ARBA" id="ARBA00022692"/>
    </source>
</evidence>
<reference evidence="10" key="1">
    <citation type="submission" date="2016-11" db="EMBL/GenBank/DDBJ databases">
        <authorList>
            <person name="Varghese N."/>
            <person name="Submissions S."/>
        </authorList>
    </citation>
    <scope>NUCLEOTIDE SEQUENCE [LARGE SCALE GENOMIC DNA]</scope>
    <source>
        <strain evidence="10">DSM 29326</strain>
    </source>
</reference>
<dbReference type="STRING" id="366533.SAMN05444339_1088"/>
<evidence type="ECO:0000256" key="1">
    <source>
        <dbReference type="ARBA" id="ARBA00004651"/>
    </source>
</evidence>
<evidence type="ECO:0000313" key="10">
    <source>
        <dbReference type="Proteomes" id="UP000183987"/>
    </source>
</evidence>
<dbReference type="InterPro" id="IPR055348">
    <property type="entry name" value="DctQ"/>
</dbReference>
<keyword evidence="2 7" id="KW-0813">Transport</keyword>
<dbReference type="RefSeq" id="WP_245810700.1">
    <property type="nucleotide sequence ID" value="NZ_FQUE01000008.1"/>
</dbReference>
<keyword evidence="10" id="KW-1185">Reference proteome</keyword>
<dbReference type="GO" id="GO:0005886">
    <property type="term" value="C:plasma membrane"/>
    <property type="evidence" value="ECO:0007669"/>
    <property type="project" value="UniProtKB-SubCell"/>
</dbReference>
<comment type="subcellular location">
    <subcellularLocation>
        <location evidence="7">Cell inner membrane</location>
        <topology evidence="7">Multi-pass membrane protein</topology>
    </subcellularLocation>
    <subcellularLocation>
        <location evidence="1">Cell membrane</location>
        <topology evidence="1">Multi-pass membrane protein</topology>
    </subcellularLocation>
</comment>
<keyword evidence="4 7" id="KW-0812">Transmembrane</keyword>
<feature type="transmembrane region" description="Helical" evidence="7">
    <location>
        <begin position="126"/>
        <end position="148"/>
    </location>
</feature>
<dbReference type="AlphaFoldDB" id="A0A1M5CLS2"/>
<organism evidence="9 10">
    <name type="scientific">Loktanella atrilutea</name>
    <dbReference type="NCBI Taxonomy" id="366533"/>
    <lineage>
        <taxon>Bacteria</taxon>
        <taxon>Pseudomonadati</taxon>
        <taxon>Pseudomonadota</taxon>
        <taxon>Alphaproteobacteria</taxon>
        <taxon>Rhodobacterales</taxon>
        <taxon>Roseobacteraceae</taxon>
        <taxon>Loktanella</taxon>
    </lineage>
</organism>
<feature type="transmembrane region" description="Helical" evidence="7">
    <location>
        <begin position="87"/>
        <end position="105"/>
    </location>
</feature>
<feature type="transmembrane region" description="Helical" evidence="7">
    <location>
        <begin position="168"/>
        <end position="193"/>
    </location>
</feature>
<keyword evidence="5 7" id="KW-1133">Transmembrane helix</keyword>
<dbReference type="Proteomes" id="UP000183987">
    <property type="component" value="Unassembled WGS sequence"/>
</dbReference>
<feature type="domain" description="Tripartite ATP-independent periplasmic transporters DctQ component" evidence="8">
    <location>
        <begin position="63"/>
        <end position="200"/>
    </location>
</feature>
<feature type="transmembrane region" description="Helical" evidence="7">
    <location>
        <begin position="43"/>
        <end position="67"/>
    </location>
</feature>
<dbReference type="GO" id="GO:0022857">
    <property type="term" value="F:transmembrane transporter activity"/>
    <property type="evidence" value="ECO:0007669"/>
    <property type="project" value="UniProtKB-UniRule"/>
</dbReference>
<accession>A0A1M5CLS2</accession>